<reference evidence="4" key="1">
    <citation type="submission" date="2021-06" db="EMBL/GenBank/DDBJ databases">
        <authorList>
            <person name="Hodson N. C."/>
            <person name="Mongue J. A."/>
            <person name="Jaron S. K."/>
        </authorList>
    </citation>
    <scope>NUCLEOTIDE SEQUENCE</scope>
</reference>
<dbReference type="CDD" id="cd00051">
    <property type="entry name" value="EFh"/>
    <property type="match status" value="1"/>
</dbReference>
<dbReference type="InterPro" id="IPR002048">
    <property type="entry name" value="EF_hand_dom"/>
</dbReference>
<dbReference type="Proteomes" id="UP000708208">
    <property type="component" value="Unassembled WGS sequence"/>
</dbReference>
<dbReference type="PROSITE" id="PS00018">
    <property type="entry name" value="EF_HAND_1"/>
    <property type="match status" value="2"/>
</dbReference>
<gene>
    <name evidence="4" type="ORF">AFUS01_LOCUS27453</name>
</gene>
<keyword evidence="2" id="KW-0677">Repeat</keyword>
<dbReference type="PANTHER" id="PTHR23055">
    <property type="entry name" value="CALCIUM BINDING PROTEINS"/>
    <property type="match status" value="1"/>
</dbReference>
<sequence>MYPAESRSKLLKTQEGLAKKLSSRTHFAPGEVRSLLNMHNRITQLGILDRARFREVIYACFDLLEDLMLDRVFSAFDKNNDGLIDAVEWVEGCSIIIRGTPEELIDFSYFVYNINGDGCIDREEVFQYLRKTVMKVPDVMPQEELEDSVKDLVELCMRKLDKDRDGQVTFKDYEKACLMDPLLVQSLGPCIPTTRSLAAFLACFADNYRSYTPTWGDVWAKNLNRFLRNSNGPIHNHNHAPHEMMDVITTSQSSADEFDEGIIAMAGASDLTH</sequence>
<feature type="domain" description="EF-hand" evidence="3">
    <location>
        <begin position="100"/>
        <end position="135"/>
    </location>
</feature>
<evidence type="ECO:0000256" key="1">
    <source>
        <dbReference type="ARBA" id="ARBA00022723"/>
    </source>
</evidence>
<protein>
    <recommendedName>
        <fullName evidence="3">EF-hand domain-containing protein</fullName>
    </recommendedName>
</protein>
<dbReference type="EMBL" id="CAJVCH010379924">
    <property type="protein sequence ID" value="CAG7816859.1"/>
    <property type="molecule type" value="Genomic_DNA"/>
</dbReference>
<feature type="domain" description="EF-hand" evidence="3">
    <location>
        <begin position="148"/>
        <end position="183"/>
    </location>
</feature>
<name>A0A8J2L745_9HEXA</name>
<keyword evidence="1" id="KW-0479">Metal-binding</keyword>
<proteinExistence type="predicted"/>
<organism evidence="4 5">
    <name type="scientific">Allacma fusca</name>
    <dbReference type="NCBI Taxonomy" id="39272"/>
    <lineage>
        <taxon>Eukaryota</taxon>
        <taxon>Metazoa</taxon>
        <taxon>Ecdysozoa</taxon>
        <taxon>Arthropoda</taxon>
        <taxon>Hexapoda</taxon>
        <taxon>Collembola</taxon>
        <taxon>Symphypleona</taxon>
        <taxon>Sminthuridae</taxon>
        <taxon>Allacma</taxon>
    </lineage>
</organism>
<dbReference type="PANTHER" id="PTHR23055:SF60">
    <property type="entry name" value="CALAXIN"/>
    <property type="match status" value="1"/>
</dbReference>
<comment type="caution">
    <text evidence="4">The sequence shown here is derived from an EMBL/GenBank/DDBJ whole genome shotgun (WGS) entry which is preliminary data.</text>
</comment>
<dbReference type="PROSITE" id="PS50222">
    <property type="entry name" value="EF_HAND_2"/>
    <property type="match status" value="3"/>
</dbReference>
<dbReference type="SMART" id="SM00054">
    <property type="entry name" value="EFh"/>
    <property type="match status" value="2"/>
</dbReference>
<dbReference type="OrthoDB" id="191686at2759"/>
<evidence type="ECO:0000256" key="2">
    <source>
        <dbReference type="ARBA" id="ARBA00022737"/>
    </source>
</evidence>
<dbReference type="AlphaFoldDB" id="A0A8J2L745"/>
<feature type="domain" description="EF-hand" evidence="3">
    <location>
        <begin position="64"/>
        <end position="99"/>
    </location>
</feature>
<accession>A0A8J2L745</accession>
<evidence type="ECO:0000313" key="5">
    <source>
        <dbReference type="Proteomes" id="UP000708208"/>
    </source>
</evidence>
<dbReference type="Pfam" id="PF13202">
    <property type="entry name" value="EF-hand_5"/>
    <property type="match status" value="1"/>
</dbReference>
<keyword evidence="5" id="KW-1185">Reference proteome</keyword>
<dbReference type="InterPro" id="IPR028846">
    <property type="entry name" value="Recoverin"/>
</dbReference>
<evidence type="ECO:0000313" key="4">
    <source>
        <dbReference type="EMBL" id="CAG7816859.1"/>
    </source>
</evidence>
<dbReference type="Pfam" id="PF13499">
    <property type="entry name" value="EF-hand_7"/>
    <property type="match status" value="1"/>
</dbReference>
<dbReference type="GO" id="GO:0005509">
    <property type="term" value="F:calcium ion binding"/>
    <property type="evidence" value="ECO:0007669"/>
    <property type="project" value="InterPro"/>
</dbReference>
<evidence type="ECO:0000259" key="3">
    <source>
        <dbReference type="PROSITE" id="PS50222"/>
    </source>
</evidence>
<dbReference type="InterPro" id="IPR018247">
    <property type="entry name" value="EF_Hand_1_Ca_BS"/>
</dbReference>